<comment type="caution">
    <text evidence="1">The sequence shown here is derived from an EMBL/GenBank/DDBJ whole genome shotgun (WGS) entry which is preliminary data.</text>
</comment>
<name>A0ACB8K006_CITSI</name>
<sequence length="286" mass="32101">MRPTRLPEPAIKLSETPEIFESGFYGVIKRAIIIGNGFAGAENQCIGLVRALGLSGRHSIYRVSRPRGGINEWLHWLPISLHKKVDYFITQVFGYSQFQIVAPETSGLSQVLEADARQIAKMAYQTFEREGPLLVVASGRDTISVASSIKRLAPENVFVVQIQHPRTHLNRFDMVITPCHDYYPLTPHAQEQIPWFLRRWITPREPPDQHVVLTVGALHQADSAALRSAASVWHDELAVLPKPLFVVNVGGPTNCFQGYMQLYPLKSSKVIVVYMDCIILSENGNF</sequence>
<proteinExistence type="predicted"/>
<evidence type="ECO:0000313" key="2">
    <source>
        <dbReference type="Proteomes" id="UP000829398"/>
    </source>
</evidence>
<dbReference type="Proteomes" id="UP000829398">
    <property type="component" value="Chromosome 6"/>
</dbReference>
<dbReference type="EMBL" id="CM039175">
    <property type="protein sequence ID" value="KAH9738095.1"/>
    <property type="molecule type" value="Genomic_DNA"/>
</dbReference>
<reference evidence="2" key="1">
    <citation type="journal article" date="2023" name="Hortic. Res.">
        <title>A chromosome-level phased genome enabling allele-level studies in sweet orange: a case study on citrus Huanglongbing tolerance.</title>
        <authorList>
            <person name="Wu B."/>
            <person name="Yu Q."/>
            <person name="Deng Z."/>
            <person name="Duan Y."/>
            <person name="Luo F."/>
            <person name="Gmitter F. Jr."/>
        </authorList>
    </citation>
    <scope>NUCLEOTIDE SEQUENCE [LARGE SCALE GENOMIC DNA]</scope>
    <source>
        <strain evidence="2">cv. Valencia</strain>
    </source>
</reference>
<keyword evidence="2" id="KW-1185">Reference proteome</keyword>
<organism evidence="1 2">
    <name type="scientific">Citrus sinensis</name>
    <name type="common">Sweet orange</name>
    <name type="synonym">Citrus aurantium var. sinensis</name>
    <dbReference type="NCBI Taxonomy" id="2711"/>
    <lineage>
        <taxon>Eukaryota</taxon>
        <taxon>Viridiplantae</taxon>
        <taxon>Streptophyta</taxon>
        <taxon>Embryophyta</taxon>
        <taxon>Tracheophyta</taxon>
        <taxon>Spermatophyta</taxon>
        <taxon>Magnoliopsida</taxon>
        <taxon>eudicotyledons</taxon>
        <taxon>Gunneridae</taxon>
        <taxon>Pentapetalae</taxon>
        <taxon>rosids</taxon>
        <taxon>malvids</taxon>
        <taxon>Sapindales</taxon>
        <taxon>Rutaceae</taxon>
        <taxon>Aurantioideae</taxon>
        <taxon>Citrus</taxon>
    </lineage>
</organism>
<accession>A0ACB8K006</accession>
<protein>
    <submittedName>
        <fullName evidence="1">Mitochondrial fission protein ELM1</fullName>
    </submittedName>
</protein>
<gene>
    <name evidence="1" type="ORF">KPL71_018662</name>
</gene>
<evidence type="ECO:0000313" key="1">
    <source>
        <dbReference type="EMBL" id="KAH9738095.1"/>
    </source>
</evidence>